<evidence type="ECO:0000259" key="2">
    <source>
        <dbReference type="Pfam" id="PF07883"/>
    </source>
</evidence>
<dbReference type="PANTHER" id="PTHR43346">
    <property type="entry name" value="LIGAND BINDING DOMAIN PROTEIN, PUTATIVE (AFU_ORTHOLOGUE AFUA_6G14370)-RELATED"/>
    <property type="match status" value="1"/>
</dbReference>
<accession>A0AAW9R2H0</accession>
<dbReference type="EMBL" id="JBBDHC010000002">
    <property type="protein sequence ID" value="MEJ1248428.1"/>
    <property type="molecule type" value="Genomic_DNA"/>
</dbReference>
<dbReference type="Gene3D" id="2.60.120.10">
    <property type="entry name" value="Jelly Rolls"/>
    <property type="match status" value="1"/>
</dbReference>
<dbReference type="PANTHER" id="PTHR43346:SF1">
    <property type="entry name" value="QUERCETIN 2,3-DIOXYGENASE-RELATED"/>
    <property type="match status" value="1"/>
</dbReference>
<dbReference type="InterPro" id="IPR052538">
    <property type="entry name" value="Flavonoid_dioxygenase-like"/>
</dbReference>
<dbReference type="SUPFAM" id="SSF51182">
    <property type="entry name" value="RmlC-like cupins"/>
    <property type="match status" value="1"/>
</dbReference>
<dbReference type="Proteomes" id="UP001364472">
    <property type="component" value="Unassembled WGS sequence"/>
</dbReference>
<dbReference type="RefSeq" id="WP_337334146.1">
    <property type="nucleotide sequence ID" value="NZ_JBBDHC010000002.1"/>
</dbReference>
<dbReference type="Pfam" id="PF07883">
    <property type="entry name" value="Cupin_2"/>
    <property type="match status" value="1"/>
</dbReference>
<evidence type="ECO:0000256" key="1">
    <source>
        <dbReference type="SAM" id="MobiDB-lite"/>
    </source>
</evidence>
<dbReference type="CDD" id="cd02223">
    <property type="entry name" value="cupin_Bh2720-like"/>
    <property type="match status" value="1"/>
</dbReference>
<feature type="domain" description="Cupin type-2" evidence="2">
    <location>
        <begin position="32"/>
        <end position="101"/>
    </location>
</feature>
<comment type="caution">
    <text evidence="3">The sequence shown here is derived from an EMBL/GenBank/DDBJ whole genome shotgun (WGS) entry which is preliminary data.</text>
</comment>
<proteinExistence type="predicted"/>
<feature type="region of interest" description="Disordered" evidence="1">
    <location>
        <begin position="102"/>
        <end position="126"/>
    </location>
</feature>
<dbReference type="AlphaFoldDB" id="A0AAW9R2H0"/>
<reference evidence="3 4" key="1">
    <citation type="journal article" date="2016" name="Antonie Van Leeuwenhoek">
        <title>Denitratimonas tolerans gen. nov., sp. nov., a denitrifying bacterium isolated from a bioreactor for tannery wastewater treatment.</title>
        <authorList>
            <person name="Han S.I."/>
            <person name="Kim J.O."/>
            <person name="Lee Y.R."/>
            <person name="Ekpeghere K.I."/>
            <person name="Koh S.C."/>
            <person name="Whang K.S."/>
        </authorList>
    </citation>
    <scope>NUCLEOTIDE SEQUENCE [LARGE SCALE GENOMIC DNA]</scope>
    <source>
        <strain evidence="3 4">KACC 17565</strain>
    </source>
</reference>
<protein>
    <submittedName>
        <fullName evidence="3">Cupin domain-containing protein</fullName>
    </submittedName>
</protein>
<dbReference type="InterPro" id="IPR011051">
    <property type="entry name" value="RmlC_Cupin_sf"/>
</dbReference>
<dbReference type="InterPro" id="IPR014710">
    <property type="entry name" value="RmlC-like_jellyroll"/>
</dbReference>
<gene>
    <name evidence="3" type="ORF">WB794_01875</name>
</gene>
<feature type="compositionally biased region" description="Basic and acidic residues" evidence="1">
    <location>
        <begin position="113"/>
        <end position="126"/>
    </location>
</feature>
<keyword evidence="4" id="KW-1185">Reference proteome</keyword>
<sequence>MSKDPVSIKELAKGNKDFRREAVTGKHSQIVLMCLEPGEAIGEEVHGGNDQIFVVAKGSGEAVVAGASQSLEKGSMLLVPAGTPHDIRNTGSKRLRLVTIYSPPHHAPGTVHRTREDAMRAEAHEH</sequence>
<dbReference type="InterPro" id="IPR013096">
    <property type="entry name" value="Cupin_2"/>
</dbReference>
<evidence type="ECO:0000313" key="4">
    <source>
        <dbReference type="Proteomes" id="UP001364472"/>
    </source>
</evidence>
<evidence type="ECO:0000313" key="3">
    <source>
        <dbReference type="EMBL" id="MEJ1248428.1"/>
    </source>
</evidence>
<organism evidence="3 4">
    <name type="scientific">Denitratimonas tolerans</name>
    <dbReference type="NCBI Taxonomy" id="1338420"/>
    <lineage>
        <taxon>Bacteria</taxon>
        <taxon>Pseudomonadati</taxon>
        <taxon>Pseudomonadota</taxon>
        <taxon>Gammaproteobacteria</taxon>
        <taxon>Lysobacterales</taxon>
        <taxon>Lysobacteraceae</taxon>
        <taxon>Denitratimonas</taxon>
    </lineage>
</organism>
<name>A0AAW9R2H0_9GAMM</name>